<evidence type="ECO:0000313" key="4">
    <source>
        <dbReference type="Proteomes" id="UP000026962"/>
    </source>
</evidence>
<evidence type="ECO:0000256" key="2">
    <source>
        <dbReference type="SAM" id="MobiDB-lite"/>
    </source>
</evidence>
<dbReference type="EnsemblPlants" id="OPUNC11G03380.1">
    <property type="protein sequence ID" value="OPUNC11G03380.1"/>
    <property type="gene ID" value="OPUNC11G03380"/>
</dbReference>
<comment type="similarity">
    <text evidence="1">Belongs to the DP1 family.</text>
</comment>
<dbReference type="InterPro" id="IPR004345">
    <property type="entry name" value="TB2_DP1_HVA22"/>
</dbReference>
<dbReference type="Gramene" id="OPUNC11G03380.1">
    <property type="protein sequence ID" value="OPUNC11G03380.1"/>
    <property type="gene ID" value="OPUNC11G03380"/>
</dbReference>
<feature type="compositionally biased region" description="Polar residues" evidence="2">
    <location>
        <begin position="236"/>
        <end position="248"/>
    </location>
</feature>
<keyword evidence="4" id="KW-1185">Reference proteome</keyword>
<dbReference type="PANTHER" id="PTHR12300:SF178">
    <property type="entry name" value="HVA22-LIKE PROTEIN"/>
    <property type="match status" value="1"/>
</dbReference>
<feature type="region of interest" description="Disordered" evidence="2">
    <location>
        <begin position="236"/>
        <end position="280"/>
    </location>
</feature>
<proteinExistence type="inferred from homology"/>
<comment type="subcellular location">
    <subcellularLocation>
        <location evidence="1">Membrane</location>
        <topology evidence="1">Multi-pass membrane protein</topology>
    </subcellularLocation>
</comment>
<reference evidence="3" key="2">
    <citation type="submission" date="2018-05" db="EMBL/GenBank/DDBJ databases">
        <title>OpunRS2 (Oryza punctata Reference Sequence Version 2).</title>
        <authorList>
            <person name="Zhang J."/>
            <person name="Kudrna D."/>
            <person name="Lee S."/>
            <person name="Talag J."/>
            <person name="Welchert J."/>
            <person name="Wing R.A."/>
        </authorList>
    </citation>
    <scope>NUCLEOTIDE SEQUENCE [LARGE SCALE GENOMIC DNA]</scope>
</reference>
<dbReference type="Pfam" id="PF03134">
    <property type="entry name" value="TB2_DP1_HVA22"/>
    <property type="match status" value="1"/>
</dbReference>
<organism evidence="3">
    <name type="scientific">Oryza punctata</name>
    <name type="common">Red rice</name>
    <dbReference type="NCBI Taxonomy" id="4537"/>
    <lineage>
        <taxon>Eukaryota</taxon>
        <taxon>Viridiplantae</taxon>
        <taxon>Streptophyta</taxon>
        <taxon>Embryophyta</taxon>
        <taxon>Tracheophyta</taxon>
        <taxon>Spermatophyta</taxon>
        <taxon>Magnoliopsida</taxon>
        <taxon>Liliopsida</taxon>
        <taxon>Poales</taxon>
        <taxon>Poaceae</taxon>
        <taxon>BOP clade</taxon>
        <taxon>Oryzoideae</taxon>
        <taxon>Oryzeae</taxon>
        <taxon>Oryzinae</taxon>
        <taxon>Oryza</taxon>
    </lineage>
</organism>
<dbReference type="STRING" id="4537.A0A0E0MCN1"/>
<dbReference type="GO" id="GO:0016020">
    <property type="term" value="C:membrane"/>
    <property type="evidence" value="ECO:0007669"/>
    <property type="project" value="UniProtKB-SubCell"/>
</dbReference>
<dbReference type="AlphaFoldDB" id="A0A0E0MCN1"/>
<dbReference type="HOGENOM" id="CLU_028431_5_1_1"/>
<dbReference type="PANTHER" id="PTHR12300">
    <property type="entry name" value="HVA22-LIKE PROTEINS"/>
    <property type="match status" value="1"/>
</dbReference>
<reference evidence="3" key="1">
    <citation type="submission" date="2015-04" db="UniProtKB">
        <authorList>
            <consortium name="EnsemblPlants"/>
        </authorList>
    </citation>
    <scope>IDENTIFICATION</scope>
</reference>
<dbReference type="eggNOG" id="KOG1726">
    <property type="taxonomic scope" value="Eukaryota"/>
</dbReference>
<protein>
    <recommendedName>
        <fullName evidence="1">HVA22-like protein</fullName>
    </recommendedName>
</protein>
<evidence type="ECO:0000313" key="3">
    <source>
        <dbReference type="EnsemblPlants" id="OPUNC11G03380.1"/>
    </source>
</evidence>
<sequence length="304" mass="34426">MSVTHGNVPVAGKQIPWAPLPVSQSLRLRAQLSLISHLDRQLMINFHPFPLASLLPHANPIPFYVRAPSKNVDRGGVSEAHRPASGEMLGELISKVLLVLFGYAMPAFECFKTLETRPDDAHMLRFWCQYWIIVSMVIACESFVSWMPMYGEIKLAFFVYLWYPKTKGSDVVYDSFIRPTVMQYEPNIEQRLEHLRANSGQLIAFYIKNFADKGTAFFMDFLRYVVSERPEAAANSEQQRSSWSSWNPFASRRPEPSPPPQPPRERRFSGADPDEAPPAIADVFRSSLAAAGGAMPRRPHNNNN</sequence>
<name>A0A0E0MCN1_ORYPU</name>
<dbReference type="Proteomes" id="UP000026962">
    <property type="component" value="Chromosome 11"/>
</dbReference>
<accession>A0A0E0MCN1</accession>
<evidence type="ECO:0000256" key="1">
    <source>
        <dbReference type="RuleBase" id="RU362006"/>
    </source>
</evidence>
<dbReference type="OMA" id="AMPRRPH"/>